<reference evidence="1 2" key="1">
    <citation type="submission" date="2019-07" db="EMBL/GenBank/DDBJ databases">
        <title>Lentzea xizangensis sp. nov., isolated from Qinghai-Tibetan Plateau Soils.</title>
        <authorList>
            <person name="Huang J."/>
        </authorList>
    </citation>
    <scope>NUCLEOTIDE SEQUENCE [LARGE SCALE GENOMIC DNA]</scope>
    <source>
        <strain evidence="1 2">FXJ1.1311</strain>
    </source>
</reference>
<protein>
    <submittedName>
        <fullName evidence="1">Uncharacterized protein</fullName>
    </submittedName>
</protein>
<accession>A0A563EM10</accession>
<evidence type="ECO:0000313" key="2">
    <source>
        <dbReference type="Proteomes" id="UP000316639"/>
    </source>
</evidence>
<proteinExistence type="predicted"/>
<organism evidence="1 2">
    <name type="scientific">Lentzea tibetensis</name>
    <dbReference type="NCBI Taxonomy" id="2591470"/>
    <lineage>
        <taxon>Bacteria</taxon>
        <taxon>Bacillati</taxon>
        <taxon>Actinomycetota</taxon>
        <taxon>Actinomycetes</taxon>
        <taxon>Pseudonocardiales</taxon>
        <taxon>Pseudonocardiaceae</taxon>
        <taxon>Lentzea</taxon>
    </lineage>
</organism>
<name>A0A563EM10_9PSEU</name>
<dbReference type="OrthoDB" id="3628326at2"/>
<keyword evidence="2" id="KW-1185">Reference proteome</keyword>
<gene>
    <name evidence="1" type="ORF">FKR81_31690</name>
</gene>
<dbReference type="Proteomes" id="UP000316639">
    <property type="component" value="Unassembled WGS sequence"/>
</dbReference>
<dbReference type="EMBL" id="VOBR01000025">
    <property type="protein sequence ID" value="TWP47528.1"/>
    <property type="molecule type" value="Genomic_DNA"/>
</dbReference>
<evidence type="ECO:0000313" key="1">
    <source>
        <dbReference type="EMBL" id="TWP47528.1"/>
    </source>
</evidence>
<sequence>MAWFQKRSAEEEAAHEKASEEFWADWHKRYNPSAEEIELRRQEELARQAQDAQRAFYESPAGYARMAYDRGDLVLELVIMTGYDLNAVCREGWDLLTGSVVTHYAQQGWALCHYLFKRCDQNRRVPDAV</sequence>
<dbReference type="AlphaFoldDB" id="A0A563EM10"/>
<dbReference type="RefSeq" id="WP_146357581.1">
    <property type="nucleotide sequence ID" value="NZ_VOBR01000025.1"/>
</dbReference>
<comment type="caution">
    <text evidence="1">The sequence shown here is derived from an EMBL/GenBank/DDBJ whole genome shotgun (WGS) entry which is preliminary data.</text>
</comment>